<evidence type="ECO:0000259" key="4">
    <source>
        <dbReference type="PROSITE" id="PS50893"/>
    </source>
</evidence>
<evidence type="ECO:0000256" key="2">
    <source>
        <dbReference type="ARBA" id="ARBA00022741"/>
    </source>
</evidence>
<evidence type="ECO:0000256" key="1">
    <source>
        <dbReference type="ARBA" id="ARBA00022448"/>
    </source>
</evidence>
<dbReference type="InterPro" id="IPR027417">
    <property type="entry name" value="P-loop_NTPase"/>
</dbReference>
<keyword evidence="2" id="KW-0547">Nucleotide-binding</keyword>
<protein>
    <submittedName>
        <fullName evidence="5">ATP-binding cassette domain-containing protein</fullName>
    </submittedName>
</protein>
<dbReference type="Gene3D" id="3.40.50.300">
    <property type="entry name" value="P-loop containing nucleotide triphosphate hydrolases"/>
    <property type="match status" value="1"/>
</dbReference>
<dbReference type="InterPro" id="IPR003439">
    <property type="entry name" value="ABC_transporter-like_ATP-bd"/>
</dbReference>
<sequence length="336" mass="35870">MERQDVISTRNLTRTFHGPGESEVRAVDGIDLTVAREEVLAILGPNGAGKTTLMRMLTTLLPPTGGSAQIGGHDVEREPGQVRQVIGYVGQGNSAGHTQRAIDEVVTQARIYGLDRKSARIRAGELFTALGLDGLGERKSQAMSGGQRRRLDLAMGLVHRPALLFLDEPTTGLDPHNRANLWDHIARLRAESGMTIVVTTHYLDEADQIADRVVIVDHGRIIADGSPEALKSKHAGDRVTLEAADPARAGELAALARRTECVNRVTHTGTAVVAHAADGPKAVPALVTAAHARGIEVVSAATRVPTLDDVFLELTGRSLRDPGTAESGNHNPEETR</sequence>
<reference evidence="5 6" key="1">
    <citation type="submission" date="2024-06" db="EMBL/GenBank/DDBJ databases">
        <title>The Natural Products Discovery Center: Release of the First 8490 Sequenced Strains for Exploring Actinobacteria Biosynthetic Diversity.</title>
        <authorList>
            <person name="Kalkreuter E."/>
            <person name="Kautsar S.A."/>
            <person name="Yang D."/>
            <person name="Bader C.D."/>
            <person name="Teijaro C.N."/>
            <person name="Fluegel L."/>
            <person name="Davis C.M."/>
            <person name="Simpson J.R."/>
            <person name="Lauterbach L."/>
            <person name="Steele A.D."/>
            <person name="Gui C."/>
            <person name="Meng S."/>
            <person name="Li G."/>
            <person name="Viehrig K."/>
            <person name="Ye F."/>
            <person name="Su P."/>
            <person name="Kiefer A.F."/>
            <person name="Nichols A."/>
            <person name="Cepeda A.J."/>
            <person name="Yan W."/>
            <person name="Fan B."/>
            <person name="Jiang Y."/>
            <person name="Adhikari A."/>
            <person name="Zheng C.-J."/>
            <person name="Schuster L."/>
            <person name="Cowan T.M."/>
            <person name="Smanski M.J."/>
            <person name="Chevrette M.G."/>
            <person name="De Carvalho L.P.S."/>
            <person name="Shen B."/>
        </authorList>
    </citation>
    <scope>NUCLEOTIDE SEQUENCE [LARGE SCALE GENOMIC DNA]</scope>
    <source>
        <strain evidence="5 6">NPDC019708</strain>
    </source>
</reference>
<dbReference type="SMART" id="SM00382">
    <property type="entry name" value="AAA"/>
    <property type="match status" value="1"/>
</dbReference>
<organism evidence="5 6">
    <name type="scientific">Nocardia rhamnosiphila</name>
    <dbReference type="NCBI Taxonomy" id="426716"/>
    <lineage>
        <taxon>Bacteria</taxon>
        <taxon>Bacillati</taxon>
        <taxon>Actinomycetota</taxon>
        <taxon>Actinomycetes</taxon>
        <taxon>Mycobacteriales</taxon>
        <taxon>Nocardiaceae</taxon>
        <taxon>Nocardia</taxon>
    </lineage>
</organism>
<comment type="caution">
    <text evidence="5">The sequence shown here is derived from an EMBL/GenBank/DDBJ whole genome shotgun (WGS) entry which is preliminary data.</text>
</comment>
<dbReference type="RefSeq" id="WP_356959118.1">
    <property type="nucleotide sequence ID" value="NZ_JBEYBD010000023.1"/>
</dbReference>
<dbReference type="Pfam" id="PF13732">
    <property type="entry name" value="DrrA1-3_C"/>
    <property type="match status" value="1"/>
</dbReference>
<evidence type="ECO:0000313" key="5">
    <source>
        <dbReference type="EMBL" id="MEU1953997.1"/>
    </source>
</evidence>
<dbReference type="EMBL" id="JBEYBF010000012">
    <property type="protein sequence ID" value="MEU1953997.1"/>
    <property type="molecule type" value="Genomic_DNA"/>
</dbReference>
<evidence type="ECO:0000256" key="3">
    <source>
        <dbReference type="ARBA" id="ARBA00022840"/>
    </source>
</evidence>
<keyword evidence="3 5" id="KW-0067">ATP-binding</keyword>
<keyword evidence="1" id="KW-0813">Transport</keyword>
<dbReference type="InterPro" id="IPR003593">
    <property type="entry name" value="AAA+_ATPase"/>
</dbReference>
<dbReference type="PANTHER" id="PTHR43582">
    <property type="entry name" value="LINEARMYCIN RESISTANCE ATP-BINDING PROTEIN LNRL"/>
    <property type="match status" value="1"/>
</dbReference>
<feature type="domain" description="ABC transporter" evidence="4">
    <location>
        <begin position="7"/>
        <end position="243"/>
    </location>
</feature>
<proteinExistence type="predicted"/>
<dbReference type="InterPro" id="IPR017871">
    <property type="entry name" value="ABC_transporter-like_CS"/>
</dbReference>
<dbReference type="Pfam" id="PF00005">
    <property type="entry name" value="ABC_tran"/>
    <property type="match status" value="1"/>
</dbReference>
<dbReference type="SUPFAM" id="SSF52540">
    <property type="entry name" value="P-loop containing nucleoside triphosphate hydrolases"/>
    <property type="match status" value="1"/>
</dbReference>
<dbReference type="GO" id="GO:0005524">
    <property type="term" value="F:ATP binding"/>
    <property type="evidence" value="ECO:0007669"/>
    <property type="project" value="UniProtKB-KW"/>
</dbReference>
<evidence type="ECO:0000313" key="6">
    <source>
        <dbReference type="Proteomes" id="UP001550628"/>
    </source>
</evidence>
<dbReference type="InterPro" id="IPR025302">
    <property type="entry name" value="DrrA1/2-like_C"/>
</dbReference>
<name>A0ABV2WT17_9NOCA</name>
<dbReference type="PROSITE" id="PS00211">
    <property type="entry name" value="ABC_TRANSPORTER_1"/>
    <property type="match status" value="1"/>
</dbReference>
<gene>
    <name evidence="5" type="ORF">ABZ510_19290</name>
</gene>
<dbReference type="PANTHER" id="PTHR43582:SF5">
    <property type="entry name" value="ABC TRANSPORTER"/>
    <property type="match status" value="1"/>
</dbReference>
<keyword evidence="6" id="KW-1185">Reference proteome</keyword>
<dbReference type="Proteomes" id="UP001550628">
    <property type="component" value="Unassembled WGS sequence"/>
</dbReference>
<accession>A0ABV2WT17</accession>
<dbReference type="PROSITE" id="PS50893">
    <property type="entry name" value="ABC_TRANSPORTER_2"/>
    <property type="match status" value="1"/>
</dbReference>